<keyword evidence="4" id="KW-0067">ATP-binding</keyword>
<name>A0A0R3T8D8_RODNA</name>
<sequence length="437" mass="48814">MIISIVNLRAHNRARIYFPCLMLIMGLISTFTVLLTSFCCFLSDGCQYRLLSEEAFCVNPGLSEFARFPLESIGYLRPLLEQVNMRVPLHKRSQTPLFLRATAGLRLLPEFAADALLESVYSLFNSSGFYLATEGAVGIMDGIDEGFFAWISLLFLRQESCIESCNSSQSTLPAATTTTAESNSYLHQQAIFDLGGASFQVTFGTSSTIDEGHNEDVHVMPSAYIGTQFAPPSGKFFAHSYLGLGLISAMHSMFMRSSNFSDLKKAHHLLSPCFPIDATGKWYYGGTNWTITHGFDGRVFPADQAFDQCFETAIGVISERGLGVNRTHHIDYLKDIEIHAMSYMCSITEEVSETFSSSIGDGRVPVQWYFDAAKKACSEWRLEEPFRCTELTYIYALLSHGFDLPMDKYLNLNRTINGVEVGWPVGFLVDILLRCSY</sequence>
<keyword evidence="2" id="KW-0378">Hydrolase</keyword>
<dbReference type="EMBL" id="UZAE01001909">
    <property type="protein sequence ID" value="VDN99184.1"/>
    <property type="molecule type" value="Genomic_DNA"/>
</dbReference>
<evidence type="ECO:0000256" key="2">
    <source>
        <dbReference type="ARBA" id="ARBA00022801"/>
    </source>
</evidence>
<reference evidence="6 7" key="2">
    <citation type="submission" date="2018-11" db="EMBL/GenBank/DDBJ databases">
        <authorList>
            <consortium name="Pathogen Informatics"/>
        </authorList>
    </citation>
    <scope>NUCLEOTIDE SEQUENCE [LARGE SCALE GENOMIC DNA]</scope>
</reference>
<dbReference type="Gene3D" id="3.30.420.150">
    <property type="entry name" value="Exopolyphosphatase. Domain 2"/>
    <property type="match status" value="1"/>
</dbReference>
<evidence type="ECO:0000256" key="5">
    <source>
        <dbReference type="SAM" id="Phobius"/>
    </source>
</evidence>
<keyword evidence="5" id="KW-0472">Membrane</keyword>
<gene>
    <name evidence="6" type="ORF">HNAJ_LOCUS3325</name>
</gene>
<feature type="active site" description="Proton acceptor" evidence="3">
    <location>
        <position position="145"/>
    </location>
</feature>
<organism evidence="8">
    <name type="scientific">Rodentolepis nana</name>
    <name type="common">Dwarf tapeworm</name>
    <name type="synonym">Hymenolepis nana</name>
    <dbReference type="NCBI Taxonomy" id="102285"/>
    <lineage>
        <taxon>Eukaryota</taxon>
        <taxon>Metazoa</taxon>
        <taxon>Spiralia</taxon>
        <taxon>Lophotrochozoa</taxon>
        <taxon>Platyhelminthes</taxon>
        <taxon>Cestoda</taxon>
        <taxon>Eucestoda</taxon>
        <taxon>Cyclophyllidea</taxon>
        <taxon>Hymenolepididae</taxon>
        <taxon>Rodentolepis</taxon>
    </lineage>
</organism>
<dbReference type="Gene3D" id="3.30.420.40">
    <property type="match status" value="1"/>
</dbReference>
<evidence type="ECO:0000256" key="1">
    <source>
        <dbReference type="ARBA" id="ARBA00009283"/>
    </source>
</evidence>
<evidence type="ECO:0000256" key="3">
    <source>
        <dbReference type="PIRSR" id="PIRSR600407-1"/>
    </source>
</evidence>
<keyword evidence="7" id="KW-1185">Reference proteome</keyword>
<keyword evidence="4" id="KW-0547">Nucleotide-binding</keyword>
<feature type="transmembrane region" description="Helical" evidence="5">
    <location>
        <begin position="16"/>
        <end position="38"/>
    </location>
</feature>
<dbReference type="GO" id="GO:0005524">
    <property type="term" value="F:ATP binding"/>
    <property type="evidence" value="ECO:0007669"/>
    <property type="project" value="UniProtKB-KW"/>
</dbReference>
<reference evidence="8" key="1">
    <citation type="submission" date="2017-02" db="UniProtKB">
        <authorList>
            <consortium name="WormBaseParasite"/>
        </authorList>
    </citation>
    <scope>IDENTIFICATION</scope>
</reference>
<proteinExistence type="inferred from homology"/>
<evidence type="ECO:0000256" key="4">
    <source>
        <dbReference type="PIRSR" id="PIRSR600407-2"/>
    </source>
</evidence>
<dbReference type="Pfam" id="PF01150">
    <property type="entry name" value="GDA1_CD39"/>
    <property type="match status" value="1"/>
</dbReference>
<dbReference type="InterPro" id="IPR000407">
    <property type="entry name" value="GDA1_CD39_NTPase"/>
</dbReference>
<dbReference type="OrthoDB" id="6372431at2759"/>
<dbReference type="Proteomes" id="UP000278807">
    <property type="component" value="Unassembled WGS sequence"/>
</dbReference>
<dbReference type="STRING" id="102285.A0A0R3T8D8"/>
<dbReference type="PANTHER" id="PTHR11782">
    <property type="entry name" value="ADENOSINE/GUANOSINE DIPHOSPHATASE"/>
    <property type="match status" value="1"/>
</dbReference>
<keyword evidence="5" id="KW-1133">Transmembrane helix</keyword>
<dbReference type="GO" id="GO:0016787">
    <property type="term" value="F:hydrolase activity"/>
    <property type="evidence" value="ECO:0007669"/>
    <property type="project" value="UniProtKB-KW"/>
</dbReference>
<dbReference type="AlphaFoldDB" id="A0A0R3T8D8"/>
<dbReference type="PANTHER" id="PTHR11782:SF127">
    <property type="entry name" value="NTPASE, ISOFORM F"/>
    <property type="match status" value="1"/>
</dbReference>
<feature type="binding site" evidence="4">
    <location>
        <begin position="196"/>
        <end position="200"/>
    </location>
    <ligand>
        <name>ATP</name>
        <dbReference type="ChEBI" id="CHEBI:30616"/>
    </ligand>
</feature>
<dbReference type="WBParaSite" id="HNAJ_0000332601-mRNA-1">
    <property type="protein sequence ID" value="HNAJ_0000332601-mRNA-1"/>
    <property type="gene ID" value="HNAJ_0000332601"/>
</dbReference>
<evidence type="ECO:0000313" key="7">
    <source>
        <dbReference type="Proteomes" id="UP000278807"/>
    </source>
</evidence>
<protein>
    <submittedName>
        <fullName evidence="8">Ectonucleoside triphosphate diphosphohydrolase 5</fullName>
    </submittedName>
</protein>
<accession>A0A0R3T8D8</accession>
<comment type="similarity">
    <text evidence="1">Belongs to the GDA1/CD39 NTPase family.</text>
</comment>
<evidence type="ECO:0000313" key="8">
    <source>
        <dbReference type="WBParaSite" id="HNAJ_0000332601-mRNA-1"/>
    </source>
</evidence>
<keyword evidence="5" id="KW-0812">Transmembrane</keyword>
<evidence type="ECO:0000313" key="6">
    <source>
        <dbReference type="EMBL" id="VDN99184.1"/>
    </source>
</evidence>